<accession>A0AAD7DL63</accession>
<sequence>MDSLSIHARKTIMLNQVRALIIGWLKVLSHRRMANSLFGDDSPWDLEILPAGFPFHNFAIRKGLRWTPAFAAPRGCGITFEHNERTEISSVRWTIQSRDVVFGVFEIPPQIYDDPLRPFVIEGMLKSVAADRAIGIIAIVETHEVQDGPYLMKALLLGGAPRAVDHTPARTTLQWPITARPQANAGSPSSSPITSFINSVIMFGSMRREGGK</sequence>
<dbReference type="AlphaFoldDB" id="A0AAD7DL63"/>
<reference evidence="1" key="1">
    <citation type="submission" date="2023-03" db="EMBL/GenBank/DDBJ databases">
        <title>Massive genome expansion in bonnet fungi (Mycena s.s.) driven by repeated elements and novel gene families across ecological guilds.</title>
        <authorList>
            <consortium name="Lawrence Berkeley National Laboratory"/>
            <person name="Harder C.B."/>
            <person name="Miyauchi S."/>
            <person name="Viragh M."/>
            <person name="Kuo A."/>
            <person name="Thoen E."/>
            <person name="Andreopoulos B."/>
            <person name="Lu D."/>
            <person name="Skrede I."/>
            <person name="Drula E."/>
            <person name="Henrissat B."/>
            <person name="Morin E."/>
            <person name="Kohler A."/>
            <person name="Barry K."/>
            <person name="LaButti K."/>
            <person name="Morin E."/>
            <person name="Salamov A."/>
            <person name="Lipzen A."/>
            <person name="Mereny Z."/>
            <person name="Hegedus B."/>
            <person name="Baldrian P."/>
            <person name="Stursova M."/>
            <person name="Weitz H."/>
            <person name="Taylor A."/>
            <person name="Grigoriev I.V."/>
            <person name="Nagy L.G."/>
            <person name="Martin F."/>
            <person name="Kauserud H."/>
        </authorList>
    </citation>
    <scope>NUCLEOTIDE SEQUENCE</scope>
    <source>
        <strain evidence="1">CBHHK067</strain>
    </source>
</reference>
<proteinExistence type="predicted"/>
<gene>
    <name evidence="1" type="ORF">B0H17DRAFT_1199214</name>
</gene>
<dbReference type="Proteomes" id="UP001221757">
    <property type="component" value="Unassembled WGS sequence"/>
</dbReference>
<evidence type="ECO:0000313" key="1">
    <source>
        <dbReference type="EMBL" id="KAJ7694343.1"/>
    </source>
</evidence>
<dbReference type="EMBL" id="JARKIE010000042">
    <property type="protein sequence ID" value="KAJ7694343.1"/>
    <property type="molecule type" value="Genomic_DNA"/>
</dbReference>
<comment type="caution">
    <text evidence="1">The sequence shown here is derived from an EMBL/GenBank/DDBJ whole genome shotgun (WGS) entry which is preliminary data.</text>
</comment>
<organism evidence="1 2">
    <name type="scientific">Mycena rosella</name>
    <name type="common">Pink bonnet</name>
    <name type="synonym">Agaricus rosellus</name>
    <dbReference type="NCBI Taxonomy" id="1033263"/>
    <lineage>
        <taxon>Eukaryota</taxon>
        <taxon>Fungi</taxon>
        <taxon>Dikarya</taxon>
        <taxon>Basidiomycota</taxon>
        <taxon>Agaricomycotina</taxon>
        <taxon>Agaricomycetes</taxon>
        <taxon>Agaricomycetidae</taxon>
        <taxon>Agaricales</taxon>
        <taxon>Marasmiineae</taxon>
        <taxon>Mycenaceae</taxon>
        <taxon>Mycena</taxon>
    </lineage>
</organism>
<evidence type="ECO:0000313" key="2">
    <source>
        <dbReference type="Proteomes" id="UP001221757"/>
    </source>
</evidence>
<keyword evidence="2" id="KW-1185">Reference proteome</keyword>
<protein>
    <submittedName>
        <fullName evidence="1">Uncharacterized protein</fullName>
    </submittedName>
</protein>
<name>A0AAD7DL63_MYCRO</name>